<dbReference type="SUPFAM" id="SSF48498">
    <property type="entry name" value="Tetracyclin repressor-like, C-terminal domain"/>
    <property type="match status" value="1"/>
</dbReference>
<dbReference type="Gene3D" id="1.10.10.60">
    <property type="entry name" value="Homeodomain-like"/>
    <property type="match status" value="1"/>
</dbReference>
<dbReference type="Gene3D" id="1.10.357.10">
    <property type="entry name" value="Tetracycline Repressor, domain 2"/>
    <property type="match status" value="1"/>
</dbReference>
<evidence type="ECO:0000256" key="1">
    <source>
        <dbReference type="ARBA" id="ARBA00023015"/>
    </source>
</evidence>
<evidence type="ECO:0000256" key="2">
    <source>
        <dbReference type="ARBA" id="ARBA00023125"/>
    </source>
</evidence>
<dbReference type="GO" id="GO:0045892">
    <property type="term" value="P:negative regulation of DNA-templated transcription"/>
    <property type="evidence" value="ECO:0007669"/>
    <property type="project" value="InterPro"/>
</dbReference>
<dbReference type="Pfam" id="PF00440">
    <property type="entry name" value="TetR_N"/>
    <property type="match status" value="1"/>
</dbReference>
<dbReference type="GO" id="GO:0003700">
    <property type="term" value="F:DNA-binding transcription factor activity"/>
    <property type="evidence" value="ECO:0007669"/>
    <property type="project" value="TreeGrafter"/>
</dbReference>
<dbReference type="PANTHER" id="PTHR30055:SF151">
    <property type="entry name" value="TRANSCRIPTIONAL REGULATORY PROTEIN"/>
    <property type="match status" value="1"/>
</dbReference>
<dbReference type="InterPro" id="IPR050109">
    <property type="entry name" value="HTH-type_TetR-like_transc_reg"/>
</dbReference>
<dbReference type="PANTHER" id="PTHR30055">
    <property type="entry name" value="HTH-TYPE TRANSCRIPTIONAL REGULATOR RUTR"/>
    <property type="match status" value="1"/>
</dbReference>
<dbReference type="AlphaFoldDB" id="A0A1I1GKY8"/>
<reference evidence="6 7" key="1">
    <citation type="submission" date="2016-10" db="EMBL/GenBank/DDBJ databases">
        <authorList>
            <person name="de Groot N.N."/>
        </authorList>
    </citation>
    <scope>NUCLEOTIDE SEQUENCE [LARGE SCALE GENOMIC DNA]</scope>
    <source>
        <strain evidence="6 7">CGMCC 4.5739</strain>
    </source>
</reference>
<evidence type="ECO:0000313" key="6">
    <source>
        <dbReference type="EMBL" id="SFC12447.1"/>
    </source>
</evidence>
<sequence length="256" mass="28132">MAEGRTAARRGPEHTLELLWRTRQPGSRGPRGSLTLDEIVRTAMEIADAEGIAGLSMRKVAERFGLTTMSLYRYVPGKDELLELMFDAAAGQPDTARWPEDWRGGLAAFARGSRAVLLARPWTMDIPISGPPMGPNNLAWMEAGLSRMNGTPLTEEDMVGVLMILSGYVLGQTRLERSMDQAFDRTGVSYEEAGRVYGRLMTEVVRDGRFPTLARIIRAGVFESGQQDAEDDFAYGLDFVLDGVAVMIRDREAAGG</sequence>
<keyword evidence="3" id="KW-0804">Transcription</keyword>
<keyword evidence="1" id="KW-0805">Transcription regulation</keyword>
<evidence type="ECO:0000313" key="7">
    <source>
        <dbReference type="Proteomes" id="UP000199207"/>
    </source>
</evidence>
<keyword evidence="2 4" id="KW-0238">DNA-binding</keyword>
<evidence type="ECO:0000259" key="5">
    <source>
        <dbReference type="PROSITE" id="PS50977"/>
    </source>
</evidence>
<accession>A0A1I1GKY8</accession>
<organism evidence="6 7">
    <name type="scientific">Streptomyces aidingensis</name>
    <dbReference type="NCBI Taxonomy" id="910347"/>
    <lineage>
        <taxon>Bacteria</taxon>
        <taxon>Bacillati</taxon>
        <taxon>Actinomycetota</taxon>
        <taxon>Actinomycetes</taxon>
        <taxon>Kitasatosporales</taxon>
        <taxon>Streptomycetaceae</taxon>
        <taxon>Streptomyces</taxon>
    </lineage>
</organism>
<feature type="DNA-binding region" description="H-T-H motif" evidence="4">
    <location>
        <begin position="56"/>
        <end position="75"/>
    </location>
</feature>
<dbReference type="Proteomes" id="UP000199207">
    <property type="component" value="Unassembled WGS sequence"/>
</dbReference>
<dbReference type="EMBL" id="FOLM01000002">
    <property type="protein sequence ID" value="SFC12447.1"/>
    <property type="molecule type" value="Genomic_DNA"/>
</dbReference>
<dbReference type="Pfam" id="PF02909">
    <property type="entry name" value="TetR_C_1"/>
    <property type="match status" value="1"/>
</dbReference>
<dbReference type="InterPro" id="IPR036271">
    <property type="entry name" value="Tet_transcr_reg_TetR-rel_C_sf"/>
</dbReference>
<evidence type="ECO:0000256" key="3">
    <source>
        <dbReference type="ARBA" id="ARBA00023163"/>
    </source>
</evidence>
<proteinExistence type="predicted"/>
<gene>
    <name evidence="6" type="ORF">SAMN05421773_10246</name>
</gene>
<dbReference type="GO" id="GO:0000976">
    <property type="term" value="F:transcription cis-regulatory region binding"/>
    <property type="evidence" value="ECO:0007669"/>
    <property type="project" value="TreeGrafter"/>
</dbReference>
<keyword evidence="7" id="KW-1185">Reference proteome</keyword>
<protein>
    <submittedName>
        <fullName evidence="6">Regulatory protein, tetR family</fullName>
    </submittedName>
</protein>
<feature type="domain" description="HTH tetR-type" evidence="5">
    <location>
        <begin position="33"/>
        <end position="93"/>
    </location>
</feature>
<dbReference type="PROSITE" id="PS50977">
    <property type="entry name" value="HTH_TETR_2"/>
    <property type="match status" value="1"/>
</dbReference>
<dbReference type="RefSeq" id="WP_175541271.1">
    <property type="nucleotide sequence ID" value="NZ_FOLM01000002.1"/>
</dbReference>
<dbReference type="STRING" id="910347.SAMN05421773_10246"/>
<evidence type="ECO:0000256" key="4">
    <source>
        <dbReference type="PROSITE-ProRule" id="PRU00335"/>
    </source>
</evidence>
<dbReference type="InterPro" id="IPR001647">
    <property type="entry name" value="HTH_TetR"/>
</dbReference>
<dbReference type="InterPro" id="IPR009057">
    <property type="entry name" value="Homeodomain-like_sf"/>
</dbReference>
<name>A0A1I1GKY8_9ACTN</name>
<dbReference type="InterPro" id="IPR004111">
    <property type="entry name" value="Repressor_TetR_C"/>
</dbReference>
<dbReference type="SUPFAM" id="SSF46689">
    <property type="entry name" value="Homeodomain-like"/>
    <property type="match status" value="1"/>
</dbReference>